<dbReference type="InterPro" id="IPR050546">
    <property type="entry name" value="Glycosyl_Hydrlase_16"/>
</dbReference>
<dbReference type="GO" id="GO:0009251">
    <property type="term" value="P:glucan catabolic process"/>
    <property type="evidence" value="ECO:0007669"/>
    <property type="project" value="TreeGrafter"/>
</dbReference>
<evidence type="ECO:0000259" key="2">
    <source>
        <dbReference type="PROSITE" id="PS51762"/>
    </source>
</evidence>
<evidence type="ECO:0000313" key="4">
    <source>
        <dbReference type="Proteomes" id="UP000070700"/>
    </source>
</evidence>
<name>A0A194XAB6_MOLSC</name>
<dbReference type="AlphaFoldDB" id="A0A194XAB6"/>
<feature type="domain" description="GH16" evidence="2">
    <location>
        <begin position="22"/>
        <end position="262"/>
    </location>
</feature>
<dbReference type="InterPro" id="IPR000757">
    <property type="entry name" value="Beta-glucanase-like"/>
</dbReference>
<keyword evidence="1" id="KW-0732">Signal</keyword>
<dbReference type="PROSITE" id="PS51762">
    <property type="entry name" value="GH16_2"/>
    <property type="match status" value="1"/>
</dbReference>
<dbReference type="GO" id="GO:0004553">
    <property type="term" value="F:hydrolase activity, hydrolyzing O-glycosyl compounds"/>
    <property type="evidence" value="ECO:0007669"/>
    <property type="project" value="InterPro"/>
</dbReference>
<protein>
    <recommendedName>
        <fullName evidence="2">GH16 domain-containing protein</fullName>
    </recommendedName>
</protein>
<reference evidence="3 4" key="1">
    <citation type="submission" date="2015-10" db="EMBL/GenBank/DDBJ databases">
        <title>Full genome of DAOMC 229536 Phialocephala scopiformis, a fungal endophyte of spruce producing the potent anti-insectan compound rugulosin.</title>
        <authorList>
            <consortium name="DOE Joint Genome Institute"/>
            <person name="Walker A.K."/>
            <person name="Frasz S.L."/>
            <person name="Seifert K.A."/>
            <person name="Miller J.D."/>
            <person name="Mondo S.J."/>
            <person name="Labutti K."/>
            <person name="Lipzen A."/>
            <person name="Dockter R."/>
            <person name="Kennedy M."/>
            <person name="Grigoriev I.V."/>
            <person name="Spatafora J.W."/>
        </authorList>
    </citation>
    <scope>NUCLEOTIDE SEQUENCE [LARGE SCALE GENOMIC DNA]</scope>
    <source>
        <strain evidence="3 4">CBS 120377</strain>
    </source>
</reference>
<dbReference type="GeneID" id="28827313"/>
<feature type="chain" id="PRO_5008268059" description="GH16 domain-containing protein" evidence="1">
    <location>
        <begin position="22"/>
        <end position="285"/>
    </location>
</feature>
<dbReference type="SUPFAM" id="SSF49899">
    <property type="entry name" value="Concanavalin A-like lectins/glucanases"/>
    <property type="match status" value="1"/>
</dbReference>
<evidence type="ECO:0000313" key="3">
    <source>
        <dbReference type="EMBL" id="KUJ16707.1"/>
    </source>
</evidence>
<dbReference type="EMBL" id="KQ947415">
    <property type="protein sequence ID" value="KUJ16707.1"/>
    <property type="molecule type" value="Genomic_DNA"/>
</dbReference>
<dbReference type="PANTHER" id="PTHR10963:SF24">
    <property type="entry name" value="GLYCOSIDASE C21B10.07-RELATED"/>
    <property type="match status" value="1"/>
</dbReference>
<proteinExistence type="predicted"/>
<accession>A0A194XAB6</accession>
<gene>
    <name evidence="3" type="ORF">LY89DRAFT_707226</name>
</gene>
<dbReference type="PANTHER" id="PTHR10963">
    <property type="entry name" value="GLYCOSYL HYDROLASE-RELATED"/>
    <property type="match status" value="1"/>
</dbReference>
<dbReference type="RefSeq" id="XP_018071062.1">
    <property type="nucleotide sequence ID" value="XM_018217587.1"/>
</dbReference>
<dbReference type="Proteomes" id="UP000070700">
    <property type="component" value="Unassembled WGS sequence"/>
</dbReference>
<organism evidence="3 4">
    <name type="scientific">Mollisia scopiformis</name>
    <name type="common">Conifer needle endophyte fungus</name>
    <name type="synonym">Phialocephala scopiformis</name>
    <dbReference type="NCBI Taxonomy" id="149040"/>
    <lineage>
        <taxon>Eukaryota</taxon>
        <taxon>Fungi</taxon>
        <taxon>Dikarya</taxon>
        <taxon>Ascomycota</taxon>
        <taxon>Pezizomycotina</taxon>
        <taxon>Leotiomycetes</taxon>
        <taxon>Helotiales</taxon>
        <taxon>Mollisiaceae</taxon>
        <taxon>Mollisia</taxon>
    </lineage>
</organism>
<keyword evidence="4" id="KW-1185">Reference proteome</keyword>
<dbReference type="Pfam" id="PF26113">
    <property type="entry name" value="GH16_XgeA"/>
    <property type="match status" value="1"/>
</dbReference>
<dbReference type="OrthoDB" id="192832at2759"/>
<dbReference type="Gene3D" id="2.60.120.200">
    <property type="match status" value="1"/>
</dbReference>
<dbReference type="InterPro" id="IPR013320">
    <property type="entry name" value="ConA-like_dom_sf"/>
</dbReference>
<evidence type="ECO:0000256" key="1">
    <source>
        <dbReference type="SAM" id="SignalP"/>
    </source>
</evidence>
<feature type="signal peptide" evidence="1">
    <location>
        <begin position="1"/>
        <end position="21"/>
    </location>
</feature>
<dbReference type="CDD" id="cd02181">
    <property type="entry name" value="GH16_fungal_Lam16A_glucanase"/>
    <property type="match status" value="1"/>
</dbReference>
<dbReference type="InParanoid" id="A0A194XAB6"/>
<dbReference type="KEGG" id="psco:LY89DRAFT_707226"/>
<sequence>MSRTVSKLFMVGLCLCRGVATSTYQLDTKYAGTTFFDDFTFFDIADYSHGFVNYVDQSTAIEDGLINTAANGSVNSVRITSNKSWTHGLVILDLAHMPGTDCGSWPAFWMVGRDWPNGGEIDIIEGVNSNTVNQVSLHTDDNCTISSNPQLGALINPNCAEYQSSGCATILSSSSYGTPFNALSGGVYATEWTSSYIRVYYFPRSSIPADILAGSPDPAGWGLPQADMQGNCDVDAHFYEMQVVFDTTFCGDWAGVVWAYDPVCSLKAPNCQTYVAGNPGAFEDA</sequence>